<organism evidence="1">
    <name type="scientific">Salmonella enterica subsp. enterica serovar Aqua</name>
    <dbReference type="NCBI Taxonomy" id="1302615"/>
    <lineage>
        <taxon>Bacteria</taxon>
        <taxon>Pseudomonadati</taxon>
        <taxon>Pseudomonadota</taxon>
        <taxon>Gammaproteobacteria</taxon>
        <taxon>Enterobacterales</taxon>
        <taxon>Enterobacteriaceae</taxon>
        <taxon>Salmonella</taxon>
    </lineage>
</organism>
<dbReference type="AlphaFoldDB" id="A0A5X6ERM4"/>
<evidence type="ECO:0000313" key="1">
    <source>
        <dbReference type="EMBL" id="ECA3795182.1"/>
    </source>
</evidence>
<reference evidence="1" key="1">
    <citation type="submission" date="2018-12" db="EMBL/GenBank/DDBJ databases">
        <authorList>
            <person name="Ashton P.M."/>
            <person name="Dallman T."/>
            <person name="Nair S."/>
            <person name="De Pinna E."/>
            <person name="Peters T."/>
            <person name="Grant K."/>
        </authorList>
    </citation>
    <scope>NUCLEOTIDE SEQUENCE</scope>
    <source>
        <strain evidence="1">650060</strain>
    </source>
</reference>
<protein>
    <submittedName>
        <fullName evidence="1">Uncharacterized protein</fullName>
    </submittedName>
</protein>
<name>A0A5X6ERM4_SALET</name>
<dbReference type="EMBL" id="AAHUDZ010000066">
    <property type="protein sequence ID" value="ECA3795182.1"/>
    <property type="molecule type" value="Genomic_DNA"/>
</dbReference>
<accession>A0A5X6ERM4</accession>
<proteinExistence type="predicted"/>
<gene>
    <name evidence="1" type="ORF">EKG95_25915</name>
</gene>
<comment type="caution">
    <text evidence="1">The sequence shown here is derived from an EMBL/GenBank/DDBJ whole genome shotgun (WGS) entry which is preliminary data.</text>
</comment>
<sequence>MHRSRYRKNHVKDNALSTIQNQFMAAAIGETVIQLIEHGKRVTTGNIIDLLERKRQALQGEKADELREILIFIRKKSVL</sequence>